<evidence type="ECO:0000256" key="7">
    <source>
        <dbReference type="ARBA" id="ARBA00023295"/>
    </source>
</evidence>
<dbReference type="SUPFAM" id="SSF51445">
    <property type="entry name" value="(Trans)glycosidases"/>
    <property type="match status" value="1"/>
</dbReference>
<comment type="similarity">
    <text evidence="2">Belongs to the glycosyl hydrolase 17 family.</text>
</comment>
<organism evidence="14 15">
    <name type="scientific">Byssothecium circinans</name>
    <dbReference type="NCBI Taxonomy" id="147558"/>
    <lineage>
        <taxon>Eukaryota</taxon>
        <taxon>Fungi</taxon>
        <taxon>Dikarya</taxon>
        <taxon>Ascomycota</taxon>
        <taxon>Pezizomycotina</taxon>
        <taxon>Dothideomycetes</taxon>
        <taxon>Pleosporomycetidae</taxon>
        <taxon>Pleosporales</taxon>
        <taxon>Massarineae</taxon>
        <taxon>Massarinaceae</taxon>
        <taxon>Byssothecium</taxon>
    </lineage>
</organism>
<evidence type="ECO:0000313" key="15">
    <source>
        <dbReference type="Proteomes" id="UP000800035"/>
    </source>
</evidence>
<dbReference type="PANTHER" id="PTHR16631">
    <property type="entry name" value="GLUCAN 1,3-BETA-GLUCOSIDASE"/>
    <property type="match status" value="1"/>
</dbReference>
<evidence type="ECO:0000256" key="12">
    <source>
        <dbReference type="ARBA" id="ARBA00042762"/>
    </source>
</evidence>
<dbReference type="InterPro" id="IPR050732">
    <property type="entry name" value="Beta-glucan_modifiers"/>
</dbReference>
<evidence type="ECO:0000256" key="11">
    <source>
        <dbReference type="ARBA" id="ARBA00041516"/>
    </source>
</evidence>
<evidence type="ECO:0000256" key="1">
    <source>
        <dbReference type="ARBA" id="ARBA00004191"/>
    </source>
</evidence>
<evidence type="ECO:0000256" key="13">
    <source>
        <dbReference type="SAM" id="MobiDB-lite"/>
    </source>
</evidence>
<evidence type="ECO:0000256" key="3">
    <source>
        <dbReference type="ARBA" id="ARBA00022512"/>
    </source>
</evidence>
<dbReference type="GO" id="GO:0005576">
    <property type="term" value="C:extracellular region"/>
    <property type="evidence" value="ECO:0007669"/>
    <property type="project" value="TreeGrafter"/>
</dbReference>
<evidence type="ECO:0000256" key="2">
    <source>
        <dbReference type="ARBA" id="ARBA00008773"/>
    </source>
</evidence>
<dbReference type="PANTHER" id="PTHR16631:SF24">
    <property type="entry name" value="FAMILY 17 GLUCOSIDASE SCW11-RELATED"/>
    <property type="match status" value="1"/>
</dbReference>
<feature type="compositionally biased region" description="Low complexity" evidence="13">
    <location>
        <begin position="94"/>
        <end position="118"/>
    </location>
</feature>
<dbReference type="Proteomes" id="UP000800035">
    <property type="component" value="Unassembled WGS sequence"/>
</dbReference>
<evidence type="ECO:0000256" key="8">
    <source>
        <dbReference type="ARBA" id="ARBA00024983"/>
    </source>
</evidence>
<dbReference type="EMBL" id="ML977014">
    <property type="protein sequence ID" value="KAF1951906.1"/>
    <property type="molecule type" value="Genomic_DNA"/>
</dbReference>
<comment type="subcellular location">
    <subcellularLocation>
        <location evidence="1">Secreted</location>
        <location evidence="1">Cell wall</location>
    </subcellularLocation>
</comment>
<keyword evidence="5" id="KW-0732">Signal</keyword>
<dbReference type="GO" id="GO:0009277">
    <property type="term" value="C:fungal-type cell wall"/>
    <property type="evidence" value="ECO:0007669"/>
    <property type="project" value="TreeGrafter"/>
</dbReference>
<accession>A0A6A5TM71</accession>
<evidence type="ECO:0000256" key="10">
    <source>
        <dbReference type="ARBA" id="ARBA00041495"/>
    </source>
</evidence>
<keyword evidence="7" id="KW-0326">Glycosidase</keyword>
<protein>
    <recommendedName>
        <fullName evidence="9">Probable beta-glucosidase btgE</fullName>
    </recommendedName>
    <alternativeName>
        <fullName evidence="10">Beta-D-glucoside glucohydrolase btgE</fullName>
    </alternativeName>
    <alternativeName>
        <fullName evidence="12">Cellobiase btgE</fullName>
    </alternativeName>
    <alternativeName>
        <fullName evidence="11">Gentiobiase btgE</fullName>
    </alternativeName>
</protein>
<proteinExistence type="inferred from homology"/>
<sequence length="446" mass="45273">MKSGIVAALVGSAAAAAHQGHNGFHLRRYVSEEGVCTVYTTVYVTASAVPVPSSAKPSAIPTTSLYSALSSASISVPPLVPTISSVSVPAPVPSSPSAYVPVPVPSSSKPAPVPSTSSEKPTPVPSTSEKPVPVPSTSSTPAPVPSSSSKPPAAPSSTKSEAPKPTGGSSYSTNLVPNGQKLSITYTPYASNGQCMSASQVQTDIAKIAGLGYPAIRVYSTDCGVFENVVPAATKHGLKITYGIFLDAAKGPGSAGANEQLNAIIKNAPKDSFAMLIVGNEYISGHGGSAATLAPYIKTCKEKLVAAGFPSTIPVTTTETVGAIEKYGKAWCDSIDVLAAQIHPFFDGGVSASGAGEFAVKQLAQAAKICPEAAARGTYITEIGWPTGGQDNGAAIPGVSQQKEAIASIVKSVGDKATLFSWQNDDWKDPGSFGVEQKFGCASALS</sequence>
<dbReference type="AlphaFoldDB" id="A0A6A5TM71"/>
<dbReference type="Gene3D" id="3.20.20.80">
    <property type="entry name" value="Glycosidases"/>
    <property type="match status" value="2"/>
</dbReference>
<feature type="compositionally biased region" description="Polar residues" evidence="13">
    <location>
        <begin position="167"/>
        <end position="177"/>
    </location>
</feature>
<evidence type="ECO:0000256" key="4">
    <source>
        <dbReference type="ARBA" id="ARBA00022525"/>
    </source>
</evidence>
<dbReference type="OrthoDB" id="4082933at2759"/>
<dbReference type="InterPro" id="IPR017853">
    <property type="entry name" value="GH"/>
</dbReference>
<dbReference type="GO" id="GO:0071555">
    <property type="term" value="P:cell wall organization"/>
    <property type="evidence" value="ECO:0007669"/>
    <property type="project" value="TreeGrafter"/>
</dbReference>
<dbReference type="GO" id="GO:0009986">
    <property type="term" value="C:cell surface"/>
    <property type="evidence" value="ECO:0007669"/>
    <property type="project" value="TreeGrafter"/>
</dbReference>
<name>A0A6A5TM71_9PLEO</name>
<evidence type="ECO:0000256" key="5">
    <source>
        <dbReference type="ARBA" id="ARBA00022729"/>
    </source>
</evidence>
<feature type="region of interest" description="Disordered" evidence="13">
    <location>
        <begin position="94"/>
        <end position="177"/>
    </location>
</feature>
<keyword evidence="4" id="KW-0964">Secreted</keyword>
<evidence type="ECO:0000256" key="6">
    <source>
        <dbReference type="ARBA" id="ARBA00022801"/>
    </source>
</evidence>
<keyword evidence="3" id="KW-0134">Cell wall</keyword>
<evidence type="ECO:0000313" key="14">
    <source>
        <dbReference type="EMBL" id="KAF1951906.1"/>
    </source>
</evidence>
<feature type="compositionally biased region" description="Low complexity" evidence="13">
    <location>
        <begin position="125"/>
        <end position="166"/>
    </location>
</feature>
<comment type="function">
    <text evidence="8">Beta-glucosidases are one of a number of cellulolytic enzymes involved in the degradation of cellulosic biomass. Catalyzes the last step releasing glucose from the inhibitory cellobiose.</text>
</comment>
<keyword evidence="15" id="KW-1185">Reference proteome</keyword>
<reference evidence="14" key="1">
    <citation type="journal article" date="2020" name="Stud. Mycol.">
        <title>101 Dothideomycetes genomes: a test case for predicting lifestyles and emergence of pathogens.</title>
        <authorList>
            <person name="Haridas S."/>
            <person name="Albert R."/>
            <person name="Binder M."/>
            <person name="Bloem J."/>
            <person name="Labutti K."/>
            <person name="Salamov A."/>
            <person name="Andreopoulos B."/>
            <person name="Baker S."/>
            <person name="Barry K."/>
            <person name="Bills G."/>
            <person name="Bluhm B."/>
            <person name="Cannon C."/>
            <person name="Castanera R."/>
            <person name="Culley D."/>
            <person name="Daum C."/>
            <person name="Ezra D."/>
            <person name="Gonzalez J."/>
            <person name="Henrissat B."/>
            <person name="Kuo A."/>
            <person name="Liang C."/>
            <person name="Lipzen A."/>
            <person name="Lutzoni F."/>
            <person name="Magnuson J."/>
            <person name="Mondo S."/>
            <person name="Nolan M."/>
            <person name="Ohm R."/>
            <person name="Pangilinan J."/>
            <person name="Park H.-J."/>
            <person name="Ramirez L."/>
            <person name="Alfaro M."/>
            <person name="Sun H."/>
            <person name="Tritt A."/>
            <person name="Yoshinaga Y."/>
            <person name="Zwiers L.-H."/>
            <person name="Turgeon B."/>
            <person name="Goodwin S."/>
            <person name="Spatafora J."/>
            <person name="Crous P."/>
            <person name="Grigoriev I."/>
        </authorList>
    </citation>
    <scope>NUCLEOTIDE SEQUENCE</scope>
    <source>
        <strain evidence="14">CBS 675.92</strain>
    </source>
</reference>
<evidence type="ECO:0000256" key="9">
    <source>
        <dbReference type="ARBA" id="ARBA00039284"/>
    </source>
</evidence>
<keyword evidence="6 14" id="KW-0378">Hydrolase</keyword>
<dbReference type="GO" id="GO:0042973">
    <property type="term" value="F:glucan endo-1,3-beta-D-glucosidase activity"/>
    <property type="evidence" value="ECO:0007669"/>
    <property type="project" value="TreeGrafter"/>
</dbReference>
<gene>
    <name evidence="14" type="ORF">CC80DRAFT_189112</name>
</gene>